<dbReference type="RefSeq" id="WP_188389479.1">
    <property type="nucleotide sequence ID" value="NZ_BMFK01000003.1"/>
</dbReference>
<name>A0A917ETN1_9BACI</name>
<dbReference type="AlphaFoldDB" id="A0A917ETN1"/>
<proteinExistence type="predicted"/>
<sequence>MMSEKKSKWLLPTLVGSGIFIGVFGMKILPVITNEFSSKGTEATTNLNGEKEKSYNVDEQIDPMLLNEVKGIEIEETVNSVATMRDGHSIGVGLAIHTSYLLKSNKHGDQMWKDISSIRGKKNYEHFLNVLATSDGGYITMGSLKEVGLEYSEALLVKHNKNDEEEWRGKFSFPSHGIYGTDIFTSVTEMKDGSFIVLGSVDRPDLADGRIETPILVKYSAKGQLLWHKVLQPSKQGIYSMRVKETTDNGLVIVGVDKSNNRKDKAFILKCDDKGNEVWSRYFSLEEGVYFSSVIETSDGGFIGIGEREGGPKVLVKYGKDGQKEWMKDAEVIGLGKREGIHDLSQSTIPTFDGGFITVGSKISIDGKDMENDKDELDGLIIKYNELGEVTWRKELKGNRMDYMMGIWQTSKNEYVVNGLSNSTNLNSNVPENGKLVFTLEVSDH</sequence>
<comment type="caution">
    <text evidence="1">The sequence shown here is derived from an EMBL/GenBank/DDBJ whole genome shotgun (WGS) entry which is preliminary data.</text>
</comment>
<dbReference type="EMBL" id="BMFK01000003">
    <property type="protein sequence ID" value="GGE79954.1"/>
    <property type="molecule type" value="Genomic_DNA"/>
</dbReference>
<organism evidence="1 2">
    <name type="scientific">Priestia taiwanensis</name>
    <dbReference type="NCBI Taxonomy" id="1347902"/>
    <lineage>
        <taxon>Bacteria</taxon>
        <taxon>Bacillati</taxon>
        <taxon>Bacillota</taxon>
        <taxon>Bacilli</taxon>
        <taxon>Bacillales</taxon>
        <taxon>Bacillaceae</taxon>
        <taxon>Priestia</taxon>
    </lineage>
</organism>
<protein>
    <submittedName>
        <fullName evidence="1">Uncharacterized protein</fullName>
    </submittedName>
</protein>
<keyword evidence="2" id="KW-1185">Reference proteome</keyword>
<dbReference type="PANTHER" id="PTHR42754:SF1">
    <property type="entry name" value="LIPOPROTEIN"/>
    <property type="match status" value="1"/>
</dbReference>
<dbReference type="PANTHER" id="PTHR42754">
    <property type="entry name" value="ENDOGLUCANASE"/>
    <property type="match status" value="1"/>
</dbReference>
<dbReference type="Proteomes" id="UP000605259">
    <property type="component" value="Unassembled WGS sequence"/>
</dbReference>
<evidence type="ECO:0000313" key="1">
    <source>
        <dbReference type="EMBL" id="GGE79954.1"/>
    </source>
</evidence>
<evidence type="ECO:0000313" key="2">
    <source>
        <dbReference type="Proteomes" id="UP000605259"/>
    </source>
</evidence>
<gene>
    <name evidence="1" type="ORF">GCM10007140_31880</name>
</gene>
<reference evidence="1" key="1">
    <citation type="journal article" date="2014" name="Int. J. Syst. Evol. Microbiol.">
        <title>Complete genome sequence of Corynebacterium casei LMG S-19264T (=DSM 44701T), isolated from a smear-ripened cheese.</title>
        <authorList>
            <consortium name="US DOE Joint Genome Institute (JGI-PGF)"/>
            <person name="Walter F."/>
            <person name="Albersmeier A."/>
            <person name="Kalinowski J."/>
            <person name="Ruckert C."/>
        </authorList>
    </citation>
    <scope>NUCLEOTIDE SEQUENCE</scope>
    <source>
        <strain evidence="1">CGMCC 1.12698</strain>
    </source>
</reference>
<accession>A0A917ETN1</accession>
<reference evidence="1" key="2">
    <citation type="submission" date="2020-09" db="EMBL/GenBank/DDBJ databases">
        <authorList>
            <person name="Sun Q."/>
            <person name="Zhou Y."/>
        </authorList>
    </citation>
    <scope>NUCLEOTIDE SEQUENCE</scope>
    <source>
        <strain evidence="1">CGMCC 1.12698</strain>
    </source>
</reference>